<dbReference type="InterPro" id="IPR052980">
    <property type="entry name" value="Crinkler_effector"/>
</dbReference>
<comment type="caution">
    <text evidence="1">The sequence shown here is derived from an EMBL/GenBank/DDBJ whole genome shotgun (WGS) entry which is preliminary data.</text>
</comment>
<accession>A0A8J4BGL0</accession>
<evidence type="ECO:0000313" key="1">
    <source>
        <dbReference type="EMBL" id="GIL61189.1"/>
    </source>
</evidence>
<evidence type="ECO:0000313" key="2">
    <source>
        <dbReference type="Proteomes" id="UP000747399"/>
    </source>
</evidence>
<dbReference type="AlphaFoldDB" id="A0A8J4BGL0"/>
<protein>
    <submittedName>
        <fullName evidence="1">Uncharacterized protein</fullName>
    </submittedName>
</protein>
<gene>
    <name evidence="1" type="ORF">Vafri_15566</name>
</gene>
<organism evidence="1 2">
    <name type="scientific">Volvox africanus</name>
    <dbReference type="NCBI Taxonomy" id="51714"/>
    <lineage>
        <taxon>Eukaryota</taxon>
        <taxon>Viridiplantae</taxon>
        <taxon>Chlorophyta</taxon>
        <taxon>core chlorophytes</taxon>
        <taxon>Chlorophyceae</taxon>
        <taxon>CS clade</taxon>
        <taxon>Chlamydomonadales</taxon>
        <taxon>Volvocaceae</taxon>
        <taxon>Volvox</taxon>
    </lineage>
</organism>
<keyword evidence="2" id="KW-1185">Reference proteome</keyword>
<dbReference type="Proteomes" id="UP000747399">
    <property type="component" value="Unassembled WGS sequence"/>
</dbReference>
<reference evidence="1" key="1">
    <citation type="journal article" date="2021" name="Proc. Natl. Acad. Sci. U.S.A.">
        <title>Three genomes in the algal genus Volvox reveal the fate of a haploid sex-determining region after a transition to homothallism.</title>
        <authorList>
            <person name="Yamamoto K."/>
            <person name="Hamaji T."/>
            <person name="Kawai-Toyooka H."/>
            <person name="Matsuzaki R."/>
            <person name="Takahashi F."/>
            <person name="Nishimura Y."/>
            <person name="Kawachi M."/>
            <person name="Noguchi H."/>
            <person name="Minakuchi Y."/>
            <person name="Umen J.G."/>
            <person name="Toyoda A."/>
            <person name="Nozaki H."/>
        </authorList>
    </citation>
    <scope>NUCLEOTIDE SEQUENCE</scope>
    <source>
        <strain evidence="1">NIES-3780</strain>
    </source>
</reference>
<name>A0A8J4BGL0_9CHLO</name>
<proteinExistence type="predicted"/>
<sequence>MSPIDLDGIGRRLAELYKDDGEMRVKLLMKFTIVPDAEVTKIWTVWKTLLDSPELEKKLLKEFLQGKGDAHVGSSSVEAGGWLPSRKEMRQKLKCFWQALLRLDITVDSFLNLPENVFLLGRKRWGSSLYVRPCYRGIFDQMMELCSSPYTINQFLITGTPGIGKSFFAIVLMGWLVMEKKVTSIVFDYYETRYLFMFKGTDVDVVEGNKMDFKDVIDDDTAWWILDTDNFLDDRDANIVLLSSPDLKRYNKFVKLPSSTTLYMPVWTDDEIEKCRMQLYPHLSEARVEELVWKWGNVPRYVLKKVCVVVESRKGLSRF</sequence>
<dbReference type="PANTHER" id="PTHR33129:SF1">
    <property type="entry name" value="ATP-BINDING PROTEIN"/>
    <property type="match status" value="1"/>
</dbReference>
<dbReference type="EMBL" id="BNCO01000043">
    <property type="protein sequence ID" value="GIL61189.1"/>
    <property type="molecule type" value="Genomic_DNA"/>
</dbReference>
<dbReference type="PANTHER" id="PTHR33129">
    <property type="entry name" value="PROTEIN KINASE DOMAIN-CONTAINING PROTEIN-RELATED"/>
    <property type="match status" value="1"/>
</dbReference>